<dbReference type="RefSeq" id="WP_142443206.1">
    <property type="nucleotide sequence ID" value="NZ_SESI01000002.1"/>
</dbReference>
<keyword evidence="6" id="KW-1185">Reference proteome</keyword>
<accession>A0A544QME7</accession>
<evidence type="ECO:0000256" key="1">
    <source>
        <dbReference type="ARBA" id="ARBA00023015"/>
    </source>
</evidence>
<organism evidence="5 6">
    <name type="scientific">Halonotius roseus</name>
    <dbReference type="NCBI Taxonomy" id="2511997"/>
    <lineage>
        <taxon>Archaea</taxon>
        <taxon>Methanobacteriati</taxon>
        <taxon>Methanobacteriota</taxon>
        <taxon>Stenosarchaea group</taxon>
        <taxon>Halobacteria</taxon>
        <taxon>Halobacteriales</taxon>
        <taxon>Haloferacaceae</taxon>
        <taxon>Halonotius</taxon>
    </lineage>
</organism>
<dbReference type="OrthoDB" id="27447at2157"/>
<evidence type="ECO:0000313" key="6">
    <source>
        <dbReference type="Proteomes" id="UP000315385"/>
    </source>
</evidence>
<evidence type="ECO:0000256" key="2">
    <source>
        <dbReference type="ARBA" id="ARBA00023163"/>
    </source>
</evidence>
<feature type="domain" description="HVO-0513-like N-terminal" evidence="4">
    <location>
        <begin position="16"/>
        <end position="149"/>
    </location>
</feature>
<evidence type="ECO:0000313" key="5">
    <source>
        <dbReference type="EMBL" id="TQQ80082.1"/>
    </source>
</evidence>
<evidence type="ECO:0000259" key="4">
    <source>
        <dbReference type="Pfam" id="PF24278"/>
    </source>
</evidence>
<proteinExistence type="predicted"/>
<dbReference type="Pfam" id="PF24278">
    <property type="entry name" value="HVO_0513_N"/>
    <property type="match status" value="1"/>
</dbReference>
<protein>
    <submittedName>
        <fullName evidence="5">DNA-binding protein</fullName>
    </submittedName>
</protein>
<dbReference type="PANTHER" id="PTHR34236:SF1">
    <property type="entry name" value="DIMETHYL SULFOXIDE REDUCTASE TRANSCRIPTIONAL ACTIVATOR"/>
    <property type="match status" value="1"/>
</dbReference>
<evidence type="ECO:0000259" key="3">
    <source>
        <dbReference type="Pfam" id="PF04967"/>
    </source>
</evidence>
<sequence length="222" mass="24896">MKYIHLTLRFPPEAMHPMHRFIDDSDAVQRDVLVHGQTVSQQDTFLFYVEGDREPYAAALRAAERITDFEITAVDDAGFYCFLTQEPEAMDDAMFDSFYRTGVIVAPPIEFLPDGVAKLTVVGESDALQAAIAAVPEIVDTTVDRIGDFDWRQSLFDPSLTDRQRDAVRVAVREGYYDVPRDGDIEAVADALDCSTSTAAEHLRKAERNLMTEFVGLADHDR</sequence>
<dbReference type="PANTHER" id="PTHR34236">
    <property type="entry name" value="DIMETHYL SULFOXIDE REDUCTASE TRANSCRIPTIONAL ACTIVATOR"/>
    <property type="match status" value="1"/>
</dbReference>
<feature type="domain" description="HTH bat-type" evidence="3">
    <location>
        <begin position="160"/>
        <end position="212"/>
    </location>
</feature>
<dbReference type="InterPro" id="IPR056493">
    <property type="entry name" value="HVO_0513_N"/>
</dbReference>
<dbReference type="GO" id="GO:0003677">
    <property type="term" value="F:DNA binding"/>
    <property type="evidence" value="ECO:0007669"/>
    <property type="project" value="UniProtKB-KW"/>
</dbReference>
<dbReference type="AlphaFoldDB" id="A0A544QME7"/>
<name>A0A544QME7_9EURY</name>
<dbReference type="Proteomes" id="UP000315385">
    <property type="component" value="Unassembled WGS sequence"/>
</dbReference>
<dbReference type="EMBL" id="SESI01000002">
    <property type="protein sequence ID" value="TQQ80082.1"/>
    <property type="molecule type" value="Genomic_DNA"/>
</dbReference>
<reference evidence="5 6" key="1">
    <citation type="submission" date="2019-02" db="EMBL/GenBank/DDBJ databases">
        <title>Halonotius sp. a new haloqrchaeon isolated from saline water.</title>
        <authorList>
            <person name="Duran-Viseras A."/>
            <person name="Sanchez-Porro C."/>
            <person name="Ventosa A."/>
        </authorList>
    </citation>
    <scope>NUCLEOTIDE SEQUENCE [LARGE SCALE GENOMIC DNA]</scope>
    <source>
        <strain evidence="5 6">F9-27</strain>
    </source>
</reference>
<gene>
    <name evidence="5" type="ORF">EWF95_06195</name>
</gene>
<keyword evidence="1" id="KW-0805">Transcription regulation</keyword>
<keyword evidence="2" id="KW-0804">Transcription</keyword>
<dbReference type="InterPro" id="IPR007050">
    <property type="entry name" value="HTH_bacterioopsin"/>
</dbReference>
<comment type="caution">
    <text evidence="5">The sequence shown here is derived from an EMBL/GenBank/DDBJ whole genome shotgun (WGS) entry which is preliminary data.</text>
</comment>
<keyword evidence="5" id="KW-0238">DNA-binding</keyword>
<dbReference type="Pfam" id="PF04967">
    <property type="entry name" value="HTH_10"/>
    <property type="match status" value="1"/>
</dbReference>